<dbReference type="PROSITE" id="PS00012">
    <property type="entry name" value="PHOSPHOPANTETHEINE"/>
    <property type="match status" value="1"/>
</dbReference>
<proteinExistence type="inferred from homology"/>
<dbReference type="GO" id="GO:0043041">
    <property type="term" value="P:amino acid activation for nonribosomal peptide biosynthetic process"/>
    <property type="evidence" value="ECO:0007669"/>
    <property type="project" value="TreeGrafter"/>
</dbReference>
<evidence type="ECO:0000256" key="5">
    <source>
        <dbReference type="ARBA" id="ARBA00022450"/>
    </source>
</evidence>
<keyword evidence="13" id="KW-1185">Reference proteome</keyword>
<dbReference type="GO" id="GO:0031177">
    <property type="term" value="F:phosphopantetheine binding"/>
    <property type="evidence" value="ECO:0007669"/>
    <property type="project" value="InterPro"/>
</dbReference>
<dbReference type="InterPro" id="IPR045851">
    <property type="entry name" value="AMP-bd_C_sf"/>
</dbReference>
<evidence type="ECO:0000256" key="2">
    <source>
        <dbReference type="ARBA" id="ARBA00005102"/>
    </source>
</evidence>
<dbReference type="FunFam" id="3.40.50.980:FF:000001">
    <property type="entry name" value="Non-ribosomal peptide synthetase"/>
    <property type="match status" value="1"/>
</dbReference>
<dbReference type="Pfam" id="PF08242">
    <property type="entry name" value="Methyltransf_12"/>
    <property type="match status" value="1"/>
</dbReference>
<dbReference type="CDD" id="cd19535">
    <property type="entry name" value="Cyc_NRPS"/>
    <property type="match status" value="1"/>
</dbReference>
<comment type="similarity">
    <text evidence="3">Belongs to the ATP-dependent AMP-binding enzyme family. MbtB subfamily.</text>
</comment>
<gene>
    <name evidence="12" type="ORF">FHU36_004352</name>
</gene>
<dbReference type="PANTHER" id="PTHR45527">
    <property type="entry name" value="NONRIBOSOMAL PEPTIDE SYNTHETASE"/>
    <property type="match status" value="1"/>
</dbReference>
<evidence type="ECO:0000256" key="3">
    <source>
        <dbReference type="ARBA" id="ARBA00007380"/>
    </source>
</evidence>
<evidence type="ECO:0000313" key="12">
    <source>
        <dbReference type="EMBL" id="MBB6347807.1"/>
    </source>
</evidence>
<evidence type="ECO:0000256" key="8">
    <source>
        <dbReference type="ARBA" id="ARBA00022737"/>
    </source>
</evidence>
<dbReference type="InterPro" id="IPR001242">
    <property type="entry name" value="Condensation_dom"/>
</dbReference>
<dbReference type="Pfam" id="PF00501">
    <property type="entry name" value="AMP-binding"/>
    <property type="match status" value="1"/>
</dbReference>
<evidence type="ECO:0000256" key="7">
    <source>
        <dbReference type="ARBA" id="ARBA00022598"/>
    </source>
</evidence>
<accession>A0A7X0EX87</accession>
<dbReference type="Gene3D" id="3.30.559.10">
    <property type="entry name" value="Chloramphenicol acetyltransferase-like domain"/>
    <property type="match status" value="1"/>
</dbReference>
<keyword evidence="7" id="KW-0436">Ligase</keyword>
<dbReference type="SUPFAM" id="SSF47336">
    <property type="entry name" value="ACP-like"/>
    <property type="match status" value="1"/>
</dbReference>
<feature type="region of interest" description="Disordered" evidence="10">
    <location>
        <begin position="1675"/>
        <end position="1697"/>
    </location>
</feature>
<dbReference type="InterPro" id="IPR020459">
    <property type="entry name" value="AMP-binding"/>
</dbReference>
<comment type="cofactor">
    <cofactor evidence="1">
        <name>pantetheine 4'-phosphate</name>
        <dbReference type="ChEBI" id="CHEBI:47942"/>
    </cofactor>
</comment>
<sequence length="1697" mass="181931">MSAGRLVGELESAGVTLWEDDGRLRFRAPKGTMTEERIAALREHRDEVLAYLRDTAENALVPAPGDRYEPFPVTDVQSAYLLGRRDVFAYGGVGCHGYGELTYPELDPARLEAAWRRLIERHDMLRAVVTVDGAQQVRPSVPDYHIHVADLRGSPPEQVAAALGTAREEMGHKVYPTDQWPLFELRVTLSDQAATLHFSIDFLIADFVSLEVLLDELHRLYAEPKRPLPPLEVTYRDYRLAEQRMRSGPRYERDKAYWLDRIDDLPAAPDLPLLTRPAGQARFRRLETRLDPATWAALKEQAGRHGLSPSTAVLAAYAEVIGSWSRAARFSLDITLLNRLPVHPQIGNLVGDFTSVSLLAVDKGAGTTFAERAAAVQAQLWQDLDHRLFTGVEVMRELGRRRGPDAALMPVVFTSAIGLADEEEGTGRGEFTHGISQTPQVWIDCQNIERRGGLSTNWDVREGVLADEMVDDAFAAYEELLRRLAGDPGAWAEQRPVGLPAAQLARREQANATAGPLPDSLLQDGFLEQAARHPGRTAVISGDDVLTYADLAARSATVAARLAELGLAAGDRVAVVMDKGWEQVVAVIAVLRAGGVYLPIDTNQPQARRERILADADVRLTLTQSWLLPELGGAKALAVDEIPPAAEAAGPPPTRPDDLAYVIYTSGSTGSPKGVMISHRAARNTIDDINARFQVGPDDRVLGLAALGFDLSVYDLFGLLAAGGALVLPAPARRGDPSHWAALVAQHGVTIWNSVPAQLQMLSDYLGQGQQDALGSLRLALLSGDWIPVALPDQVRQQLPGLRTVSLGGATEAAIWSIYHDIGEVPGDWRSIPYGRPLTNQTFHVLDAAMRPCPDGVAGELYIGGAGLAAGYLNDEQRTAERFVRHPETGERLYRTGDLGRYLPNGEIEFLGREDAQVKVRGHRIELAEVETVLAEHPAVDVAVCVADGTGLERRLIGFVEPAGRAEPAEAASGVLAEATRSGAAVLDGVDRERYLAYTRGLDDIALTTMLAVLTESGLFAPGSGHTAEDVAAVAGVAERHHRLVRRWLHALTGAGVLAVDGAGVHRLTGTGTARLHTDLTAAWQEVVDLGTDVDDVRLIDYFRTCSARLGELVRGEADPLELLFPEGRVDLSDDLYSKALFNRWANAVTAAAVRRIAGAHDGHGPLRVLEVGAGAGGTSAGVLDALTATGVDVDYLYTDLSQYFLNAAQDRFAVHEWLRFGVFDLDRDHRAQSLSANSFDLIIAGDVLHATTDVSATLTRLAELAAPGGWLLVQEMTRDHFQIMTSLELMVRLDDTGDFADLRRGAHQTFLSAEQWRDLLSRAGAREVCATHGEDLLEEVGMRVMLARFKTDRARVTPAELARFAARRLPDYMVPPVIEVIDAVPVTGNAKVDRAGLLALLPTRGGVEATAPDEGGSDLERRLAEIWAQVLKLDAVGRHQNFYDLGGDSLLAAQLAGRVTEEVPEAGLFFDELLRLILEQPTIAAVAAALSGGTGGQTATSGGAASSVVPLGEQAGQADGPALIVVHDGHGPLPAPPADVPSFALTGAAGLAVDELEPEILVERLADRYCAELADLGLAEVRMTGSGAAALLAMAVARRLVEIGVHVDRLTLVGPLTPGAEEPPPGADGLHRALLAAGDAGDELYLGDLTLVVPEGTPVDFWTDRCLGEVTVEAAAEPGVGPDAGPEVGPGAGGRS</sequence>
<dbReference type="Pfam" id="PF00668">
    <property type="entry name" value="Condensation"/>
    <property type="match status" value="1"/>
</dbReference>
<keyword evidence="5" id="KW-0596">Phosphopantetheine</keyword>
<dbReference type="InterPro" id="IPR029063">
    <property type="entry name" value="SAM-dependent_MTases_sf"/>
</dbReference>
<dbReference type="GO" id="GO:0000036">
    <property type="term" value="F:acyl carrier activity"/>
    <property type="evidence" value="ECO:0007669"/>
    <property type="project" value="TreeGrafter"/>
</dbReference>
<keyword evidence="6" id="KW-0597">Phosphoprotein</keyword>
<dbReference type="InterPro" id="IPR029058">
    <property type="entry name" value="AB_hydrolase_fold"/>
</dbReference>
<evidence type="ECO:0000313" key="13">
    <source>
        <dbReference type="Proteomes" id="UP000583800"/>
    </source>
</evidence>
<dbReference type="Gene3D" id="3.30.559.30">
    <property type="entry name" value="Nonribosomal peptide synthetase, condensation domain"/>
    <property type="match status" value="1"/>
</dbReference>
<evidence type="ECO:0000256" key="9">
    <source>
        <dbReference type="ARBA" id="ARBA00033440"/>
    </source>
</evidence>
<dbReference type="InterPro" id="IPR006162">
    <property type="entry name" value="Ppantetheine_attach_site"/>
</dbReference>
<dbReference type="InterPro" id="IPR013217">
    <property type="entry name" value="Methyltransf_12"/>
</dbReference>
<dbReference type="Gene3D" id="2.30.38.10">
    <property type="entry name" value="Luciferase, Domain 3"/>
    <property type="match status" value="1"/>
</dbReference>
<dbReference type="Pfam" id="PF18563">
    <property type="entry name" value="TubC_N"/>
    <property type="match status" value="1"/>
</dbReference>
<dbReference type="PANTHER" id="PTHR45527:SF10">
    <property type="entry name" value="PYOCHELIN SYNTHASE PCHF"/>
    <property type="match status" value="1"/>
</dbReference>
<feature type="domain" description="Carrier" evidence="11">
    <location>
        <begin position="1415"/>
        <end position="1495"/>
    </location>
</feature>
<dbReference type="Gene3D" id="1.10.10.1830">
    <property type="entry name" value="Non-ribosomal peptide synthase, adenylation domain"/>
    <property type="match status" value="1"/>
</dbReference>
<dbReference type="InterPro" id="IPR020845">
    <property type="entry name" value="AMP-binding_CS"/>
</dbReference>
<dbReference type="InterPro" id="IPR044894">
    <property type="entry name" value="TubC_N_sf"/>
</dbReference>
<comment type="caution">
    <text evidence="12">The sequence shown here is derived from an EMBL/GenBank/DDBJ whole genome shotgun (WGS) entry which is preliminary data.</text>
</comment>
<evidence type="ECO:0000259" key="11">
    <source>
        <dbReference type="PROSITE" id="PS50075"/>
    </source>
</evidence>
<dbReference type="EMBL" id="JACHJB010000002">
    <property type="protein sequence ID" value="MBB6347807.1"/>
    <property type="molecule type" value="Genomic_DNA"/>
</dbReference>
<dbReference type="Gene3D" id="3.30.300.30">
    <property type="match status" value="1"/>
</dbReference>
<dbReference type="PROSITE" id="PS00455">
    <property type="entry name" value="AMP_BINDING"/>
    <property type="match status" value="1"/>
</dbReference>
<dbReference type="GO" id="GO:0016874">
    <property type="term" value="F:ligase activity"/>
    <property type="evidence" value="ECO:0007669"/>
    <property type="project" value="UniProtKB-KW"/>
</dbReference>
<dbReference type="InterPro" id="IPR036736">
    <property type="entry name" value="ACP-like_sf"/>
</dbReference>
<evidence type="ECO:0000256" key="1">
    <source>
        <dbReference type="ARBA" id="ARBA00001957"/>
    </source>
</evidence>
<dbReference type="InterPro" id="IPR041464">
    <property type="entry name" value="TubC_N"/>
</dbReference>
<dbReference type="SUPFAM" id="SSF53335">
    <property type="entry name" value="S-adenosyl-L-methionine-dependent methyltransferases"/>
    <property type="match status" value="1"/>
</dbReference>
<dbReference type="Gene3D" id="3.40.50.150">
    <property type="entry name" value="Vaccinia Virus protein VP39"/>
    <property type="match status" value="1"/>
</dbReference>
<dbReference type="InterPro" id="IPR057737">
    <property type="entry name" value="Condensation_MtbB-like"/>
</dbReference>
<name>A0A7X0EX87_9ACTN</name>
<dbReference type="InterPro" id="IPR023213">
    <property type="entry name" value="CAT-like_dom_sf"/>
</dbReference>
<dbReference type="CDD" id="cd12114">
    <property type="entry name" value="A_NRPS_TlmIV_like"/>
    <property type="match status" value="1"/>
</dbReference>
<dbReference type="InterPro" id="IPR009081">
    <property type="entry name" value="PP-bd_ACP"/>
</dbReference>
<dbReference type="SUPFAM" id="SSF53474">
    <property type="entry name" value="alpha/beta-Hydrolases"/>
    <property type="match status" value="1"/>
</dbReference>
<dbReference type="Pfam" id="PF00550">
    <property type="entry name" value="PP-binding"/>
    <property type="match status" value="1"/>
</dbReference>
<dbReference type="PROSITE" id="PS50075">
    <property type="entry name" value="CARRIER"/>
    <property type="match status" value="1"/>
</dbReference>
<dbReference type="PRINTS" id="PR00154">
    <property type="entry name" value="AMPBINDING"/>
</dbReference>
<dbReference type="InterPro" id="IPR010071">
    <property type="entry name" value="AA_adenyl_dom"/>
</dbReference>
<dbReference type="SMART" id="SM00823">
    <property type="entry name" value="PKS_PP"/>
    <property type="match status" value="1"/>
</dbReference>
<dbReference type="FunFam" id="2.30.38.10:FF:000001">
    <property type="entry name" value="Non-ribosomal peptide synthetase PvdI"/>
    <property type="match status" value="1"/>
</dbReference>
<evidence type="ECO:0000256" key="10">
    <source>
        <dbReference type="SAM" id="MobiDB-lite"/>
    </source>
</evidence>
<evidence type="ECO:0000256" key="6">
    <source>
        <dbReference type="ARBA" id="ARBA00022553"/>
    </source>
</evidence>
<organism evidence="12 13">
    <name type="scientific">Nonomuraea muscovyensis</name>
    <dbReference type="NCBI Taxonomy" id="1124761"/>
    <lineage>
        <taxon>Bacteria</taxon>
        <taxon>Bacillati</taxon>
        <taxon>Actinomycetota</taxon>
        <taxon>Actinomycetes</taxon>
        <taxon>Streptosporangiales</taxon>
        <taxon>Streptosporangiaceae</taxon>
        <taxon>Nonomuraea</taxon>
    </lineage>
</organism>
<dbReference type="FunFam" id="3.30.559.10:FF:000023">
    <property type="entry name" value="Non-ribosomal peptide synthetase"/>
    <property type="match status" value="1"/>
</dbReference>
<protein>
    <recommendedName>
        <fullName evidence="4">Phenyloxazoline synthase MbtB</fullName>
    </recommendedName>
    <alternativeName>
        <fullName evidence="9">Mycobactin synthetase protein B</fullName>
    </alternativeName>
</protein>
<dbReference type="SUPFAM" id="SSF52777">
    <property type="entry name" value="CoA-dependent acyltransferases"/>
    <property type="match status" value="2"/>
</dbReference>
<dbReference type="GO" id="GO:0005737">
    <property type="term" value="C:cytoplasm"/>
    <property type="evidence" value="ECO:0007669"/>
    <property type="project" value="TreeGrafter"/>
</dbReference>
<dbReference type="Gene3D" id="3.40.50.1820">
    <property type="entry name" value="alpha/beta hydrolase"/>
    <property type="match status" value="1"/>
</dbReference>
<dbReference type="InterPro" id="IPR000873">
    <property type="entry name" value="AMP-dep_synth/lig_dom"/>
</dbReference>
<dbReference type="GO" id="GO:0009403">
    <property type="term" value="P:toxin biosynthetic process"/>
    <property type="evidence" value="ECO:0007669"/>
    <property type="project" value="UniProtKB-ARBA"/>
</dbReference>
<dbReference type="Proteomes" id="UP000583800">
    <property type="component" value="Unassembled WGS sequence"/>
</dbReference>
<reference evidence="12 13" key="1">
    <citation type="submission" date="2020-08" db="EMBL/GenBank/DDBJ databases">
        <title>Sequencing the genomes of 1000 actinobacteria strains.</title>
        <authorList>
            <person name="Klenk H.-P."/>
        </authorList>
    </citation>
    <scope>NUCLEOTIDE SEQUENCE [LARGE SCALE GENOMIC DNA]</scope>
    <source>
        <strain evidence="12 13">DSM 45913</strain>
    </source>
</reference>
<dbReference type="FunFam" id="3.40.50.12780:FF:000012">
    <property type="entry name" value="Non-ribosomal peptide synthetase"/>
    <property type="match status" value="1"/>
</dbReference>
<dbReference type="Gene3D" id="3.40.50.980">
    <property type="match status" value="2"/>
</dbReference>
<dbReference type="SUPFAM" id="SSF56801">
    <property type="entry name" value="Acetyl-CoA synthetase-like"/>
    <property type="match status" value="1"/>
</dbReference>
<dbReference type="InterPro" id="IPR020806">
    <property type="entry name" value="PKS_PP-bd"/>
</dbReference>
<dbReference type="RefSeq" id="WP_185085690.1">
    <property type="nucleotide sequence ID" value="NZ_JACHJB010000002.1"/>
</dbReference>
<dbReference type="FunFam" id="3.30.559.30:FF:000006">
    <property type="entry name" value="Yersiniabactin polyketide/non-ribosomal peptide synthetase"/>
    <property type="match status" value="1"/>
</dbReference>
<keyword evidence="8" id="KW-0677">Repeat</keyword>
<dbReference type="NCBIfam" id="TIGR01733">
    <property type="entry name" value="AA-adenyl-dom"/>
    <property type="match status" value="1"/>
</dbReference>
<evidence type="ECO:0000256" key="4">
    <source>
        <dbReference type="ARBA" id="ARBA00016743"/>
    </source>
</evidence>
<comment type="pathway">
    <text evidence="2">Siderophore biosynthesis; mycobactin biosynthesis.</text>
</comment>